<accession>A0A1F5FB58</accession>
<evidence type="ECO:0000256" key="2">
    <source>
        <dbReference type="ARBA" id="ARBA00008676"/>
    </source>
</evidence>
<feature type="binding site" evidence="7 10">
    <location>
        <position position="89"/>
    </location>
    <ligand>
        <name>Mg(2+)</name>
        <dbReference type="ChEBI" id="CHEBI:18420"/>
    </ligand>
</feature>
<keyword evidence="11" id="KW-0489">Methyltransferase</keyword>
<evidence type="ECO:0000256" key="4">
    <source>
        <dbReference type="ARBA" id="ARBA00022655"/>
    </source>
</evidence>
<keyword evidence="4 7" id="KW-0566">Pantothenate biosynthesis</keyword>
<comment type="caution">
    <text evidence="11">The sequence shown here is derived from an EMBL/GenBank/DDBJ whole genome shotgun (WGS) entry which is preliminary data.</text>
</comment>
<comment type="function">
    <text evidence="6 7">Catalyzes the reversible reaction in which hydroxymethyl group from 5,10-methylenetetrahydrofolate is transferred onto alpha-ketoisovalerate to form ketopantoate.</text>
</comment>
<feature type="binding site" evidence="7 10">
    <location>
        <position position="50"/>
    </location>
    <ligand>
        <name>Mg(2+)</name>
        <dbReference type="ChEBI" id="CHEBI:18420"/>
    </ligand>
</feature>
<proteinExistence type="inferred from homology"/>
<dbReference type="Gene3D" id="3.20.20.60">
    <property type="entry name" value="Phosphoenolpyruvate-binding domains"/>
    <property type="match status" value="1"/>
</dbReference>
<evidence type="ECO:0000256" key="6">
    <source>
        <dbReference type="ARBA" id="ARBA00056497"/>
    </source>
</evidence>
<name>A0A1F5FB58_9BACT</name>
<dbReference type="SUPFAM" id="SSF51621">
    <property type="entry name" value="Phosphoenolpyruvate/pyruvate domain"/>
    <property type="match status" value="1"/>
</dbReference>
<dbReference type="GO" id="GO:0005737">
    <property type="term" value="C:cytoplasm"/>
    <property type="evidence" value="ECO:0007669"/>
    <property type="project" value="UniProtKB-SubCell"/>
</dbReference>
<dbReference type="InterPro" id="IPR040442">
    <property type="entry name" value="Pyrv_kinase-like_dom_sf"/>
</dbReference>
<dbReference type="FunFam" id="3.20.20.60:FF:000003">
    <property type="entry name" value="3-methyl-2-oxobutanoate hydroxymethyltransferase"/>
    <property type="match status" value="1"/>
</dbReference>
<dbReference type="InterPro" id="IPR003700">
    <property type="entry name" value="Pantoate_hydroxy_MeTrfase"/>
</dbReference>
<dbReference type="EC" id="2.1.2.11" evidence="7"/>
<dbReference type="EMBL" id="MFAF01000060">
    <property type="protein sequence ID" value="OGD76848.1"/>
    <property type="molecule type" value="Genomic_DNA"/>
</dbReference>
<evidence type="ECO:0000313" key="11">
    <source>
        <dbReference type="EMBL" id="OGD76848.1"/>
    </source>
</evidence>
<dbReference type="InterPro" id="IPR015813">
    <property type="entry name" value="Pyrv/PenolPyrv_kinase-like_dom"/>
</dbReference>
<comment type="subunit">
    <text evidence="3 7">Homodecamer; pentamer of dimers.</text>
</comment>
<comment type="similarity">
    <text evidence="2 7">Belongs to the PanB family.</text>
</comment>
<sequence length="270" mass="28817">MGTEQSIERTTASQITAKKASAKIVCLTAYDYPSALVCDAAGVDLVLVGDSLGNVVHGEATTLRVTMDDMLYHTRIVDRALKRAMLVGDMPFLSFSLGETEAVRNAGKFVACGAQGVKLEWQPGIERVVKAIADAGIPVMGHLGLTPQAIHRIGGYKVQGRDAAQAELMLREAGRIERAGAFAIVLELVPAELARRVTEAVKIPTIGIGAGPHTDGQILVFHDMLGLVPGKKLKHVKRYLDGFEAMAKAVGEYAREVREGGFPGSEHGFS</sequence>
<comment type="catalytic activity">
    <reaction evidence="7">
        <text>(6R)-5,10-methylene-5,6,7,8-tetrahydrofolate + 3-methyl-2-oxobutanoate + H2O = 2-dehydropantoate + (6S)-5,6,7,8-tetrahydrofolate</text>
        <dbReference type="Rhea" id="RHEA:11824"/>
        <dbReference type="ChEBI" id="CHEBI:11561"/>
        <dbReference type="ChEBI" id="CHEBI:11851"/>
        <dbReference type="ChEBI" id="CHEBI:15377"/>
        <dbReference type="ChEBI" id="CHEBI:15636"/>
        <dbReference type="ChEBI" id="CHEBI:57453"/>
        <dbReference type="EC" id="2.1.2.11"/>
    </reaction>
</comment>
<dbReference type="CDD" id="cd06557">
    <property type="entry name" value="KPHMT-like"/>
    <property type="match status" value="1"/>
</dbReference>
<dbReference type="HAMAP" id="MF_00156">
    <property type="entry name" value="PanB"/>
    <property type="match status" value="1"/>
</dbReference>
<feature type="active site" description="Proton acceptor" evidence="7 8">
    <location>
        <position position="187"/>
    </location>
</feature>
<evidence type="ECO:0000256" key="3">
    <source>
        <dbReference type="ARBA" id="ARBA00011424"/>
    </source>
</evidence>
<dbReference type="STRING" id="1817816.A2Y64_05140"/>
<dbReference type="GO" id="GO:0008168">
    <property type="term" value="F:methyltransferase activity"/>
    <property type="evidence" value="ECO:0007669"/>
    <property type="project" value="UniProtKB-KW"/>
</dbReference>
<dbReference type="PIRSF" id="PIRSF000388">
    <property type="entry name" value="Pantoate_hydroxy_MeTrfase"/>
    <property type="match status" value="1"/>
</dbReference>
<keyword evidence="5 7" id="KW-0808">Transferase</keyword>
<gene>
    <name evidence="7" type="primary">panB</name>
    <name evidence="11" type="ORF">A2Y64_05140</name>
</gene>
<dbReference type="PANTHER" id="PTHR20881">
    <property type="entry name" value="3-METHYL-2-OXOBUTANOATE HYDROXYMETHYLTRANSFERASE"/>
    <property type="match status" value="1"/>
</dbReference>
<dbReference type="NCBIfam" id="NF001452">
    <property type="entry name" value="PRK00311.1"/>
    <property type="match status" value="1"/>
</dbReference>
<dbReference type="GO" id="GO:0000287">
    <property type="term" value="F:magnesium ion binding"/>
    <property type="evidence" value="ECO:0007669"/>
    <property type="project" value="TreeGrafter"/>
</dbReference>
<evidence type="ECO:0000256" key="1">
    <source>
        <dbReference type="ARBA" id="ARBA00005033"/>
    </source>
</evidence>
<evidence type="ECO:0000256" key="9">
    <source>
        <dbReference type="PIRSR" id="PIRSR000388-2"/>
    </source>
</evidence>
<dbReference type="GO" id="GO:0032259">
    <property type="term" value="P:methylation"/>
    <property type="evidence" value="ECO:0007669"/>
    <property type="project" value="UniProtKB-KW"/>
</dbReference>
<dbReference type="Proteomes" id="UP000177187">
    <property type="component" value="Unassembled WGS sequence"/>
</dbReference>
<evidence type="ECO:0000256" key="10">
    <source>
        <dbReference type="PIRSR" id="PIRSR000388-3"/>
    </source>
</evidence>
<keyword evidence="7" id="KW-0963">Cytoplasm</keyword>
<reference evidence="11 12" key="1">
    <citation type="journal article" date="2016" name="Nat. Commun.">
        <title>Thousands of microbial genomes shed light on interconnected biogeochemical processes in an aquifer system.</title>
        <authorList>
            <person name="Anantharaman K."/>
            <person name="Brown C.T."/>
            <person name="Hug L.A."/>
            <person name="Sharon I."/>
            <person name="Castelle C.J."/>
            <person name="Probst A.J."/>
            <person name="Thomas B.C."/>
            <person name="Singh A."/>
            <person name="Wilkins M.J."/>
            <person name="Karaoz U."/>
            <person name="Brodie E.L."/>
            <person name="Williams K.H."/>
            <person name="Hubbard S.S."/>
            <person name="Banfield J.F."/>
        </authorList>
    </citation>
    <scope>NUCLEOTIDE SEQUENCE [LARGE SCALE GENOMIC DNA]</scope>
</reference>
<comment type="pathway">
    <text evidence="1 7">Cofactor biosynthesis; (R)-pantothenate biosynthesis; (R)-pantoate from 3-methyl-2-oxobutanoate: step 1/2.</text>
</comment>
<dbReference type="UniPathway" id="UPA00028">
    <property type="reaction ID" value="UER00003"/>
</dbReference>
<comment type="cofactor">
    <cofactor evidence="7 10">
        <name>Mg(2+)</name>
        <dbReference type="ChEBI" id="CHEBI:18420"/>
    </cofactor>
    <text evidence="7 10">Binds 1 Mg(2+) ion per subunit.</text>
</comment>
<dbReference type="Pfam" id="PF02548">
    <property type="entry name" value="Pantoate_transf"/>
    <property type="match status" value="1"/>
</dbReference>
<evidence type="ECO:0000256" key="7">
    <source>
        <dbReference type="HAMAP-Rule" id="MF_00156"/>
    </source>
</evidence>
<organism evidence="11 12">
    <name type="scientific">Candidatus Coatesbacteria bacterium RBG_13_66_14</name>
    <dbReference type="NCBI Taxonomy" id="1817816"/>
    <lineage>
        <taxon>Bacteria</taxon>
        <taxon>Candidatus Coatesiibacteriota</taxon>
    </lineage>
</organism>
<dbReference type="NCBIfam" id="TIGR00222">
    <property type="entry name" value="panB"/>
    <property type="match status" value="1"/>
</dbReference>
<dbReference type="PANTHER" id="PTHR20881:SF0">
    <property type="entry name" value="3-METHYL-2-OXOBUTANOATE HYDROXYMETHYLTRANSFERASE"/>
    <property type="match status" value="1"/>
</dbReference>
<dbReference type="AlphaFoldDB" id="A0A1F5FB58"/>
<feature type="binding site" evidence="7 10">
    <location>
        <position position="120"/>
    </location>
    <ligand>
        <name>Mg(2+)</name>
        <dbReference type="ChEBI" id="CHEBI:18420"/>
    </ligand>
</feature>
<evidence type="ECO:0000256" key="8">
    <source>
        <dbReference type="PIRSR" id="PIRSR000388-1"/>
    </source>
</evidence>
<dbReference type="GO" id="GO:0003864">
    <property type="term" value="F:3-methyl-2-oxobutanoate hydroxymethyltransferase activity"/>
    <property type="evidence" value="ECO:0007669"/>
    <property type="project" value="UniProtKB-UniRule"/>
</dbReference>
<evidence type="ECO:0000256" key="5">
    <source>
        <dbReference type="ARBA" id="ARBA00022679"/>
    </source>
</evidence>
<feature type="binding site" evidence="7 9">
    <location>
        <begin position="50"/>
        <end position="51"/>
    </location>
    <ligand>
        <name>3-methyl-2-oxobutanoate</name>
        <dbReference type="ChEBI" id="CHEBI:11851"/>
    </ligand>
</feature>
<feature type="binding site" evidence="7 9">
    <location>
        <position position="118"/>
    </location>
    <ligand>
        <name>3-methyl-2-oxobutanoate</name>
        <dbReference type="ChEBI" id="CHEBI:11851"/>
    </ligand>
</feature>
<feature type="binding site" evidence="7 9">
    <location>
        <position position="89"/>
    </location>
    <ligand>
        <name>3-methyl-2-oxobutanoate</name>
        <dbReference type="ChEBI" id="CHEBI:11851"/>
    </ligand>
</feature>
<comment type="subcellular location">
    <subcellularLocation>
        <location evidence="7">Cytoplasm</location>
    </subcellularLocation>
</comment>
<dbReference type="GO" id="GO:0015940">
    <property type="term" value="P:pantothenate biosynthetic process"/>
    <property type="evidence" value="ECO:0007669"/>
    <property type="project" value="UniProtKB-UniRule"/>
</dbReference>
<keyword evidence="7 10" id="KW-0479">Metal-binding</keyword>
<keyword evidence="7 10" id="KW-0460">Magnesium</keyword>
<protein>
    <recommendedName>
        <fullName evidence="7">3-methyl-2-oxobutanoate hydroxymethyltransferase</fullName>
        <ecNumber evidence="7">2.1.2.11</ecNumber>
    </recommendedName>
    <alternativeName>
        <fullName evidence="7">Ketopantoate hydroxymethyltransferase</fullName>
        <shortName evidence="7">KPHMT</shortName>
    </alternativeName>
</protein>
<evidence type="ECO:0000313" key="12">
    <source>
        <dbReference type="Proteomes" id="UP000177187"/>
    </source>
</evidence>